<dbReference type="InterPro" id="IPR007074">
    <property type="entry name" value="LicD/FKTN/FKRP_NTP_transf"/>
</dbReference>
<keyword evidence="2 5" id="KW-0812">Transmembrane</keyword>
<proteinExistence type="predicted"/>
<sequence>MLQVVLNKVNSHRKAAVAVLSAMVLVNLIIVSSSNYFGQVIEMPEFLQGSFENRLGVLFQRVRGNPQKYWLSDSKLQYLDAEVPLEHVMPTEKSRSDSTLWFDPRFTLSIYLNELIQNDGKQEMPSYPFHWSDWIDLTGMNKYFVDQTRMTCNSLKSRIKGRPDVSYFCKDKHELSSEEIERMGWTSLEQVPDAVVFGHCRHDHNTYNDHRSYMAKSYALTNLAKPLKVIILNKNSGTYEFYVDQKQGPSQRLKNSGLVDRFIRQALGTTPSAIKKAGSTFTVNHLKLYNKLLGKVQPKMLPEDDDPYGVYANVHNKKGDLALNAEIFHYDRSSVDDQIRQYEGRSNLSLMEQNYLAGLRECAPYDDKTELTYFREPTLNIKEYRNKDNDWGWHYDWRFFTDALMYDKEGWTRAERTVRTNIILERLLRNWSRFVEEKGLVSWIEHGPLLSWYWDGLMFPYDNDIDVQMPVMELLRLSRDYNQTLVLEDPSEGYGKFLIDIGTYVHNRGISEKENHIDGRFIDVDSGIYIDITGLAKSEAKLPQEYKDNPIVEKSDGDLEAEVYNDRRKHFYTLEQLQPLHYSMLSGVPVFIPQQIENRLKFAYPKGLDNFEFNGWIFVPSIGLWVTKEKVLDVLEKSEYTKEGKEERELLIEATRNLSEEQILKLLQDDDTLVEYFLTRDYTAFHNEEMEFLFDKNGKDSKKLKVASVRNRYMELTKNINMRSPMWKCLFEYEKYDRVKHQTETN</sequence>
<protein>
    <recommendedName>
        <fullName evidence="6">LicD/FKTN/FKRP nucleotidyltransferase domain-containing protein</fullName>
    </recommendedName>
</protein>
<evidence type="ECO:0000259" key="6">
    <source>
        <dbReference type="Pfam" id="PF04991"/>
    </source>
</evidence>
<feature type="domain" description="LicD/FKTN/FKRP nucleotidyltransferase" evidence="6">
    <location>
        <begin position="436"/>
        <end position="544"/>
    </location>
</feature>
<reference evidence="7 8" key="1">
    <citation type="submission" date="2017-12" db="EMBL/GenBank/DDBJ databases">
        <title>Genome Sequence of a Multidrug-Resistant Candida haemulonii Isolate from a Patient with Chronic Leg Ulcers in Israel.</title>
        <authorList>
            <person name="Chow N.A."/>
            <person name="Gade L."/>
            <person name="Batra D."/>
            <person name="Rowe L.A."/>
            <person name="Ben-Ami R."/>
            <person name="Loparev V.N."/>
            <person name="Litvintseva A.P."/>
        </authorList>
    </citation>
    <scope>NUCLEOTIDE SEQUENCE [LARGE SCALE GENOMIC DNA]</scope>
    <source>
        <strain evidence="7 8">B11899</strain>
    </source>
</reference>
<comment type="caution">
    <text evidence="7">The sequence shown here is derived from an EMBL/GenBank/DDBJ whole genome shotgun (WGS) entry which is preliminary data.</text>
</comment>
<evidence type="ECO:0000256" key="2">
    <source>
        <dbReference type="ARBA" id="ARBA00022692"/>
    </source>
</evidence>
<name>A0A2V1AMB0_9ASCO</name>
<dbReference type="Proteomes" id="UP000244309">
    <property type="component" value="Unassembled WGS sequence"/>
</dbReference>
<dbReference type="RefSeq" id="XP_025339792.1">
    <property type="nucleotide sequence ID" value="XM_025484861.1"/>
</dbReference>
<dbReference type="Pfam" id="PF04991">
    <property type="entry name" value="LicD"/>
    <property type="match status" value="1"/>
</dbReference>
<keyword evidence="4 5" id="KW-0472">Membrane</keyword>
<evidence type="ECO:0000256" key="5">
    <source>
        <dbReference type="SAM" id="Phobius"/>
    </source>
</evidence>
<dbReference type="EMBL" id="PKFO01000001">
    <property type="protein sequence ID" value="PVH18852.1"/>
    <property type="molecule type" value="Genomic_DNA"/>
</dbReference>
<evidence type="ECO:0000256" key="1">
    <source>
        <dbReference type="ARBA" id="ARBA00004167"/>
    </source>
</evidence>
<dbReference type="PANTHER" id="PTHR15407">
    <property type="entry name" value="FUKUTIN-RELATED"/>
    <property type="match status" value="1"/>
</dbReference>
<keyword evidence="3 5" id="KW-1133">Transmembrane helix</keyword>
<organism evidence="7 8">
    <name type="scientific">Candidozyma haemuli</name>
    <dbReference type="NCBI Taxonomy" id="45357"/>
    <lineage>
        <taxon>Eukaryota</taxon>
        <taxon>Fungi</taxon>
        <taxon>Dikarya</taxon>
        <taxon>Ascomycota</taxon>
        <taxon>Saccharomycotina</taxon>
        <taxon>Pichiomycetes</taxon>
        <taxon>Metschnikowiaceae</taxon>
        <taxon>Candidozyma</taxon>
    </lineage>
</organism>
<accession>A0A2V1AMB0</accession>
<feature type="transmembrane region" description="Helical" evidence="5">
    <location>
        <begin position="15"/>
        <end position="37"/>
    </location>
</feature>
<keyword evidence="8" id="KW-1185">Reference proteome</keyword>
<dbReference type="OrthoDB" id="444255at2759"/>
<evidence type="ECO:0000313" key="7">
    <source>
        <dbReference type="EMBL" id="PVH18852.1"/>
    </source>
</evidence>
<dbReference type="GeneID" id="37006473"/>
<dbReference type="GO" id="GO:0016020">
    <property type="term" value="C:membrane"/>
    <property type="evidence" value="ECO:0007669"/>
    <property type="project" value="UniProtKB-SubCell"/>
</dbReference>
<dbReference type="GO" id="GO:0009100">
    <property type="term" value="P:glycoprotein metabolic process"/>
    <property type="evidence" value="ECO:0007669"/>
    <property type="project" value="UniProtKB-ARBA"/>
</dbReference>
<evidence type="ECO:0000313" key="8">
    <source>
        <dbReference type="Proteomes" id="UP000244309"/>
    </source>
</evidence>
<evidence type="ECO:0000256" key="4">
    <source>
        <dbReference type="ARBA" id="ARBA00023136"/>
    </source>
</evidence>
<dbReference type="VEuPathDB" id="FungiDB:CXQ85_001142"/>
<gene>
    <name evidence="7" type="ORF">CXQ85_001142</name>
</gene>
<evidence type="ECO:0000256" key="3">
    <source>
        <dbReference type="ARBA" id="ARBA00022989"/>
    </source>
</evidence>
<dbReference type="InterPro" id="IPR009644">
    <property type="entry name" value="FKTN/MNN4/W02B3.4-1"/>
</dbReference>
<dbReference type="AlphaFoldDB" id="A0A2V1AMB0"/>
<comment type="subcellular location">
    <subcellularLocation>
        <location evidence="1">Membrane</location>
        <topology evidence="1">Single-pass membrane protein</topology>
    </subcellularLocation>
</comment>
<dbReference type="STRING" id="45357.A0A2V1AMB0"/>
<dbReference type="PANTHER" id="PTHR15407:SF28">
    <property type="entry name" value="RIBITOL-5-PHOSPHATE TRANSFERASE FKTN"/>
    <property type="match status" value="1"/>
</dbReference>